<sequence length="157" mass="16530">MLIGRGRKGRYVDIADCAELPGSAKSGLVEGSIELPFGEPAVIGRTTLDTEVAMMWSQIAGLVAGYRETGKATTDLPDQPGELRLEAIPGGLARLTLAYSEDTSLSHVTGEEDLLAALAVGGVGFFEKLAELTGRFHDREIDQLTGRSASGRRGPSA</sequence>
<gene>
    <name evidence="1" type="ORF">AA23TX_07897</name>
</gene>
<organism evidence="1 2">
    <name type="scientific">Amycolatopsis camponoti</name>
    <dbReference type="NCBI Taxonomy" id="2606593"/>
    <lineage>
        <taxon>Bacteria</taxon>
        <taxon>Bacillati</taxon>
        <taxon>Actinomycetota</taxon>
        <taxon>Actinomycetes</taxon>
        <taxon>Pseudonocardiales</taxon>
        <taxon>Pseudonocardiaceae</taxon>
        <taxon>Amycolatopsis</taxon>
    </lineage>
</organism>
<dbReference type="RefSeq" id="WP_155547888.1">
    <property type="nucleotide sequence ID" value="NZ_CABVGP010000003.1"/>
</dbReference>
<dbReference type="EMBL" id="CABVGP010000003">
    <property type="protein sequence ID" value="VVJ22988.1"/>
    <property type="molecule type" value="Genomic_DNA"/>
</dbReference>
<evidence type="ECO:0000313" key="1">
    <source>
        <dbReference type="EMBL" id="VVJ22988.1"/>
    </source>
</evidence>
<protein>
    <submittedName>
        <fullName evidence="1">Uncharacterized protein</fullName>
    </submittedName>
</protein>
<reference evidence="1 2" key="1">
    <citation type="submission" date="2019-09" db="EMBL/GenBank/DDBJ databases">
        <authorList>
            <person name="Leyn A S."/>
        </authorList>
    </citation>
    <scope>NUCLEOTIDE SEQUENCE [LARGE SCALE GENOMIC DNA]</scope>
    <source>
        <strain evidence="1">AA231_1</strain>
    </source>
</reference>
<accession>A0A6I8M5P0</accession>
<keyword evidence="2" id="KW-1185">Reference proteome</keyword>
<evidence type="ECO:0000313" key="2">
    <source>
        <dbReference type="Proteomes" id="UP000399805"/>
    </source>
</evidence>
<dbReference type="AlphaFoldDB" id="A0A6I8M5P0"/>
<proteinExistence type="predicted"/>
<name>A0A6I8M5P0_9PSEU</name>
<dbReference type="Proteomes" id="UP000399805">
    <property type="component" value="Unassembled WGS sequence"/>
</dbReference>